<keyword evidence="2" id="KW-1185">Reference proteome</keyword>
<evidence type="ECO:0000313" key="2">
    <source>
        <dbReference type="Proteomes" id="UP001500353"/>
    </source>
</evidence>
<protein>
    <recommendedName>
        <fullName evidence="3">Heme oxygenase</fullName>
    </recommendedName>
</protein>
<evidence type="ECO:0008006" key="3">
    <source>
        <dbReference type="Google" id="ProtNLM"/>
    </source>
</evidence>
<dbReference type="Proteomes" id="UP001500353">
    <property type="component" value="Unassembled WGS sequence"/>
</dbReference>
<dbReference type="EMBL" id="BAABHX010000001">
    <property type="protein sequence ID" value="GAA5083382.1"/>
    <property type="molecule type" value="Genomic_DNA"/>
</dbReference>
<organism evidence="1 2">
    <name type="scientific">Chryseobacterium ginsengisoli</name>
    <dbReference type="NCBI Taxonomy" id="363853"/>
    <lineage>
        <taxon>Bacteria</taxon>
        <taxon>Pseudomonadati</taxon>
        <taxon>Bacteroidota</taxon>
        <taxon>Flavobacteriia</taxon>
        <taxon>Flavobacteriales</taxon>
        <taxon>Weeksellaceae</taxon>
        <taxon>Chryseobacterium group</taxon>
        <taxon>Chryseobacterium</taxon>
    </lineage>
</organism>
<dbReference type="RefSeq" id="WP_345199737.1">
    <property type="nucleotide sequence ID" value="NZ_BAABHX010000001.1"/>
</dbReference>
<gene>
    <name evidence="1" type="ORF">GCM10023210_01980</name>
</gene>
<accession>A0ABP9LRN4</accession>
<reference evidence="2" key="1">
    <citation type="journal article" date="2019" name="Int. J. Syst. Evol. Microbiol.">
        <title>The Global Catalogue of Microorganisms (GCM) 10K type strain sequencing project: providing services to taxonomists for standard genome sequencing and annotation.</title>
        <authorList>
            <consortium name="The Broad Institute Genomics Platform"/>
            <consortium name="The Broad Institute Genome Sequencing Center for Infectious Disease"/>
            <person name="Wu L."/>
            <person name="Ma J."/>
        </authorList>
    </citation>
    <scope>NUCLEOTIDE SEQUENCE [LARGE SCALE GENOMIC DNA]</scope>
    <source>
        <strain evidence="2">JCM 18019</strain>
    </source>
</reference>
<sequence>MNTIRLYKFKDSISRKMQFLSKESNLDSLDDPIHSKLLDIEIVTEYIINISNDFIYEDLSYSELIHLCSSARKTIEHYFVKSNIDYDLI</sequence>
<evidence type="ECO:0000313" key="1">
    <source>
        <dbReference type="EMBL" id="GAA5083382.1"/>
    </source>
</evidence>
<proteinExistence type="predicted"/>
<comment type="caution">
    <text evidence="1">The sequence shown here is derived from an EMBL/GenBank/DDBJ whole genome shotgun (WGS) entry which is preliminary data.</text>
</comment>
<name>A0ABP9LRN4_9FLAO</name>